<organism evidence="4 5">
    <name type="scientific">Microvirga thermotolerans</name>
    <dbReference type="NCBI Taxonomy" id="2651334"/>
    <lineage>
        <taxon>Bacteria</taxon>
        <taxon>Pseudomonadati</taxon>
        <taxon>Pseudomonadota</taxon>
        <taxon>Alphaproteobacteria</taxon>
        <taxon>Hyphomicrobiales</taxon>
        <taxon>Methylobacteriaceae</taxon>
        <taxon>Microvirga</taxon>
    </lineage>
</organism>
<accession>A0A5P9JRD2</accession>
<evidence type="ECO:0000259" key="3">
    <source>
        <dbReference type="PROSITE" id="PS51186"/>
    </source>
</evidence>
<name>A0A5P9JRD2_9HYPH</name>
<dbReference type="GO" id="GO:0016747">
    <property type="term" value="F:acyltransferase activity, transferring groups other than amino-acyl groups"/>
    <property type="evidence" value="ECO:0007669"/>
    <property type="project" value="InterPro"/>
</dbReference>
<protein>
    <submittedName>
        <fullName evidence="4">GNAT family N-acetyltransferase</fullName>
    </submittedName>
</protein>
<gene>
    <name evidence="4" type="ORF">GDR74_01110</name>
</gene>
<dbReference type="Gene3D" id="3.40.630.30">
    <property type="match status" value="1"/>
</dbReference>
<dbReference type="Proteomes" id="UP000325614">
    <property type="component" value="Chromosome"/>
</dbReference>
<dbReference type="PROSITE" id="PS51186">
    <property type="entry name" value="GNAT"/>
    <property type="match status" value="1"/>
</dbReference>
<dbReference type="PANTHER" id="PTHR43420:SF12">
    <property type="entry name" value="N-ACETYLTRANSFERASE DOMAIN-CONTAINING PROTEIN"/>
    <property type="match status" value="1"/>
</dbReference>
<keyword evidence="1 4" id="KW-0808">Transferase</keyword>
<dbReference type="InterPro" id="IPR016181">
    <property type="entry name" value="Acyl_CoA_acyltransferase"/>
</dbReference>
<evidence type="ECO:0000313" key="4">
    <source>
        <dbReference type="EMBL" id="QFU14923.1"/>
    </source>
</evidence>
<dbReference type="Pfam" id="PF00583">
    <property type="entry name" value="Acetyltransf_1"/>
    <property type="match status" value="1"/>
</dbReference>
<dbReference type="AlphaFoldDB" id="A0A5P9JRD2"/>
<sequence>MSVLGRFLQPPGIRIAPLGTEAAGRLAAIHASAFARPWSSLEFARLLGERSHVADGLFVGRSAEPSGFVLSRAVLDEAEILTIALAPAERGRGRSRRLLDAHLEGLARRGVRRVHLEVEDANRPALALYRGRGFRETGRRPGYYLKEDGTRATALTMALDL</sequence>
<evidence type="ECO:0000256" key="1">
    <source>
        <dbReference type="ARBA" id="ARBA00022679"/>
    </source>
</evidence>
<dbReference type="SUPFAM" id="SSF55729">
    <property type="entry name" value="Acyl-CoA N-acyltransferases (Nat)"/>
    <property type="match status" value="1"/>
</dbReference>
<dbReference type="EMBL" id="CP045423">
    <property type="protein sequence ID" value="QFU14923.1"/>
    <property type="molecule type" value="Genomic_DNA"/>
</dbReference>
<dbReference type="InterPro" id="IPR000182">
    <property type="entry name" value="GNAT_dom"/>
</dbReference>
<keyword evidence="5" id="KW-1185">Reference proteome</keyword>
<dbReference type="InterPro" id="IPR050680">
    <property type="entry name" value="YpeA/RimI_acetyltransf"/>
</dbReference>
<reference evidence="4 5" key="1">
    <citation type="submission" date="2019-10" db="EMBL/GenBank/DDBJ databases">
        <title>Isolation, Identification of Microvirga thermotolerans HR1, a novel thermophilic bacterium and Comparative Genomics of the genus Microvirga.</title>
        <authorList>
            <person name="Li J."/>
            <person name="Zhang W."/>
            <person name="Lin M."/>
            <person name="Wang J."/>
        </authorList>
    </citation>
    <scope>NUCLEOTIDE SEQUENCE [LARGE SCALE GENOMIC DNA]</scope>
    <source>
        <strain evidence="4 5">HR1</strain>
    </source>
</reference>
<evidence type="ECO:0000313" key="5">
    <source>
        <dbReference type="Proteomes" id="UP000325614"/>
    </source>
</evidence>
<dbReference type="PANTHER" id="PTHR43420">
    <property type="entry name" value="ACETYLTRANSFERASE"/>
    <property type="match status" value="1"/>
</dbReference>
<proteinExistence type="predicted"/>
<feature type="domain" description="N-acetyltransferase" evidence="3">
    <location>
        <begin position="13"/>
        <end position="161"/>
    </location>
</feature>
<dbReference type="KEGG" id="mico:GDR74_01110"/>
<evidence type="ECO:0000256" key="2">
    <source>
        <dbReference type="ARBA" id="ARBA00023315"/>
    </source>
</evidence>
<keyword evidence="2" id="KW-0012">Acyltransferase</keyword>
<dbReference type="RefSeq" id="WP_152584573.1">
    <property type="nucleotide sequence ID" value="NZ_CP045423.1"/>
</dbReference>